<comment type="caution">
    <text evidence="1">The sequence shown here is derived from an EMBL/GenBank/DDBJ whole genome shotgun (WGS) entry which is preliminary data.</text>
</comment>
<sequence length="168" mass="18942">MLSVATNVSITMSELSTSVTLVTAMFNDSKNTLDSSTSVPSITTLIKTPKAHIFPWNLQGLNCYTLGEMVHKFSFCEVRIWLNEKTSNSSINLPVFTARCTNEKWTAGIILNPIECLNIFGHYYDWRFSENNTFSLQLSILDVSNKDSIPGLLNLFHNIAQIQVIKFK</sequence>
<gene>
    <name evidence="1" type="ORF">GMARGA_LOCUS12648</name>
</gene>
<evidence type="ECO:0000313" key="1">
    <source>
        <dbReference type="EMBL" id="CAG8709466.1"/>
    </source>
</evidence>
<dbReference type="Proteomes" id="UP000789901">
    <property type="component" value="Unassembled WGS sequence"/>
</dbReference>
<protein>
    <submittedName>
        <fullName evidence="1">12325_t:CDS:1</fullName>
    </submittedName>
</protein>
<evidence type="ECO:0000313" key="2">
    <source>
        <dbReference type="Proteomes" id="UP000789901"/>
    </source>
</evidence>
<organism evidence="1 2">
    <name type="scientific">Gigaspora margarita</name>
    <dbReference type="NCBI Taxonomy" id="4874"/>
    <lineage>
        <taxon>Eukaryota</taxon>
        <taxon>Fungi</taxon>
        <taxon>Fungi incertae sedis</taxon>
        <taxon>Mucoromycota</taxon>
        <taxon>Glomeromycotina</taxon>
        <taxon>Glomeromycetes</taxon>
        <taxon>Diversisporales</taxon>
        <taxon>Gigasporaceae</taxon>
        <taxon>Gigaspora</taxon>
    </lineage>
</organism>
<proteinExistence type="predicted"/>
<accession>A0ABN7V034</accession>
<name>A0ABN7V034_GIGMA</name>
<keyword evidence="2" id="KW-1185">Reference proteome</keyword>
<feature type="non-terminal residue" evidence="1">
    <location>
        <position position="168"/>
    </location>
</feature>
<dbReference type="EMBL" id="CAJVQB010007814">
    <property type="protein sequence ID" value="CAG8709466.1"/>
    <property type="molecule type" value="Genomic_DNA"/>
</dbReference>
<reference evidence="1 2" key="1">
    <citation type="submission" date="2021-06" db="EMBL/GenBank/DDBJ databases">
        <authorList>
            <person name="Kallberg Y."/>
            <person name="Tangrot J."/>
            <person name="Rosling A."/>
        </authorList>
    </citation>
    <scope>NUCLEOTIDE SEQUENCE [LARGE SCALE GENOMIC DNA]</scope>
    <source>
        <strain evidence="1 2">120-4 pot B 10/14</strain>
    </source>
</reference>